<sequence length="372" mass="40804">MSVSNQSVSNEALSIPLSTNHRWTLTEFGQGDHQQRTFDLPNRTVVIGRSGEADLTVAAKGISKRHAQISFLEGEMLVKDLGSTNGTYLNGHRIDCSTVVAGDLIQFANALFKVGRRGDSVADGTMEEGIVPWAQTLLLFDRLMTDRAVVPFYQPIVTLKDQATIAFEVLARSDLENLSNPALMFGAAERLGQQCALSELMREEGVRIAADSSLGSTELFLNTHPSEVITDRLIQSLRDLRAEFPDASMTIEIHESSITDPNSMRRFRAVLRELDMKLSYDDFGAGQGRLLELAEVPPDVLKFDMGLIRSIDSAPSTRIDLLRSLVKLARDAGSTTLAEGVETEGEHHCCCELGIELGQGYFYGRPAPMTAI</sequence>
<dbReference type="InterPro" id="IPR035919">
    <property type="entry name" value="EAL_sf"/>
</dbReference>
<dbReference type="Pfam" id="PF00563">
    <property type="entry name" value="EAL"/>
    <property type="match status" value="1"/>
</dbReference>
<feature type="domain" description="FHA" evidence="1">
    <location>
        <begin position="45"/>
        <end position="94"/>
    </location>
</feature>
<comment type="caution">
    <text evidence="3">The sequence shown here is derived from an EMBL/GenBank/DDBJ whole genome shotgun (WGS) entry which is preliminary data.</text>
</comment>
<keyword evidence="4" id="KW-1185">Reference proteome</keyword>
<evidence type="ECO:0000313" key="3">
    <source>
        <dbReference type="EMBL" id="MDM4019179.1"/>
    </source>
</evidence>
<dbReference type="RefSeq" id="WP_289167246.1">
    <property type="nucleotide sequence ID" value="NZ_JASZZN010000033.1"/>
</dbReference>
<dbReference type="InterPro" id="IPR008984">
    <property type="entry name" value="SMAD_FHA_dom_sf"/>
</dbReference>
<dbReference type="PROSITE" id="PS50006">
    <property type="entry name" value="FHA_DOMAIN"/>
    <property type="match status" value="1"/>
</dbReference>
<dbReference type="InterPro" id="IPR050706">
    <property type="entry name" value="Cyclic-di-GMP_PDE-like"/>
</dbReference>
<dbReference type="PANTHER" id="PTHR33121:SF76">
    <property type="entry name" value="SIGNALING PROTEIN"/>
    <property type="match status" value="1"/>
</dbReference>
<feature type="domain" description="EAL" evidence="2">
    <location>
        <begin position="133"/>
        <end position="372"/>
    </location>
</feature>
<protein>
    <submittedName>
        <fullName evidence="3">EAL domain-containing protein</fullName>
    </submittedName>
</protein>
<dbReference type="SMART" id="SM00240">
    <property type="entry name" value="FHA"/>
    <property type="match status" value="1"/>
</dbReference>
<name>A0ABT7PRQ9_9BACT</name>
<dbReference type="Gene3D" id="3.20.20.450">
    <property type="entry name" value="EAL domain"/>
    <property type="match status" value="1"/>
</dbReference>
<dbReference type="Gene3D" id="2.60.200.20">
    <property type="match status" value="1"/>
</dbReference>
<dbReference type="SMART" id="SM00052">
    <property type="entry name" value="EAL"/>
    <property type="match status" value="1"/>
</dbReference>
<proteinExistence type="predicted"/>
<evidence type="ECO:0000313" key="4">
    <source>
        <dbReference type="Proteomes" id="UP001239462"/>
    </source>
</evidence>
<gene>
    <name evidence="3" type="ORF">QTN89_27235</name>
</gene>
<dbReference type="CDD" id="cd01948">
    <property type="entry name" value="EAL"/>
    <property type="match status" value="1"/>
</dbReference>
<dbReference type="PANTHER" id="PTHR33121">
    <property type="entry name" value="CYCLIC DI-GMP PHOSPHODIESTERASE PDEF"/>
    <property type="match status" value="1"/>
</dbReference>
<dbReference type="Proteomes" id="UP001239462">
    <property type="component" value="Unassembled WGS sequence"/>
</dbReference>
<dbReference type="InterPro" id="IPR001633">
    <property type="entry name" value="EAL_dom"/>
</dbReference>
<organism evidence="3 4">
    <name type="scientific">Roseiconus lacunae</name>
    <dbReference type="NCBI Taxonomy" id="2605694"/>
    <lineage>
        <taxon>Bacteria</taxon>
        <taxon>Pseudomonadati</taxon>
        <taxon>Planctomycetota</taxon>
        <taxon>Planctomycetia</taxon>
        <taxon>Pirellulales</taxon>
        <taxon>Pirellulaceae</taxon>
        <taxon>Roseiconus</taxon>
    </lineage>
</organism>
<dbReference type="SUPFAM" id="SSF49879">
    <property type="entry name" value="SMAD/FHA domain"/>
    <property type="match status" value="1"/>
</dbReference>
<dbReference type="EMBL" id="JASZZN010000033">
    <property type="protein sequence ID" value="MDM4019179.1"/>
    <property type="molecule type" value="Genomic_DNA"/>
</dbReference>
<evidence type="ECO:0000259" key="2">
    <source>
        <dbReference type="PROSITE" id="PS50883"/>
    </source>
</evidence>
<evidence type="ECO:0000259" key="1">
    <source>
        <dbReference type="PROSITE" id="PS50006"/>
    </source>
</evidence>
<dbReference type="PROSITE" id="PS50883">
    <property type="entry name" value="EAL"/>
    <property type="match status" value="1"/>
</dbReference>
<dbReference type="SUPFAM" id="SSF141868">
    <property type="entry name" value="EAL domain-like"/>
    <property type="match status" value="1"/>
</dbReference>
<dbReference type="CDD" id="cd00060">
    <property type="entry name" value="FHA"/>
    <property type="match status" value="1"/>
</dbReference>
<dbReference type="Pfam" id="PF00498">
    <property type="entry name" value="FHA"/>
    <property type="match status" value="1"/>
</dbReference>
<reference evidence="3 4" key="1">
    <citation type="submission" date="2023-06" db="EMBL/GenBank/DDBJ databases">
        <title>Roseiconus lacunae JC819 isolated from Gulf of Mannar region, Tamil Nadu.</title>
        <authorList>
            <person name="Pk S."/>
            <person name="Ch S."/>
            <person name="Ch V.R."/>
        </authorList>
    </citation>
    <scope>NUCLEOTIDE SEQUENCE [LARGE SCALE GENOMIC DNA]</scope>
    <source>
        <strain evidence="3 4">JC819</strain>
    </source>
</reference>
<accession>A0ABT7PRQ9</accession>
<dbReference type="InterPro" id="IPR000253">
    <property type="entry name" value="FHA_dom"/>
</dbReference>